<sequence>MTKLNVHVGGARDMGRRFASAFNRAQADEKLEERHVTFLSLEEMLAALSPKRLEMLRHLHRESAESVKALALALNRDYKRVYEDVAILENAGLIVREEGRLTAPWDALTAEVSL</sequence>
<keyword evidence="2" id="KW-1185">Reference proteome</keyword>
<name>A0A7Z7N2M7_9BURK</name>
<gene>
    <name evidence="1" type="ORF">SAMN05446927_3151</name>
</gene>
<dbReference type="AlphaFoldDB" id="A0A7Z7N2M7"/>
<dbReference type="EMBL" id="OCSU01000001">
    <property type="protein sequence ID" value="SOE66805.1"/>
    <property type="molecule type" value="Genomic_DNA"/>
</dbReference>
<organism evidence="1 2">
    <name type="scientific">Caballeronia arationis</name>
    <dbReference type="NCBI Taxonomy" id="1777142"/>
    <lineage>
        <taxon>Bacteria</taxon>
        <taxon>Pseudomonadati</taxon>
        <taxon>Pseudomonadota</taxon>
        <taxon>Betaproteobacteria</taxon>
        <taxon>Burkholderiales</taxon>
        <taxon>Burkholderiaceae</taxon>
        <taxon>Caballeronia</taxon>
    </lineage>
</organism>
<reference evidence="1 2" key="1">
    <citation type="submission" date="2017-09" db="EMBL/GenBank/DDBJ databases">
        <authorList>
            <person name="Varghese N."/>
            <person name="Submissions S."/>
        </authorList>
    </citation>
    <scope>NUCLEOTIDE SEQUENCE [LARGE SCALE GENOMIC DNA]</scope>
    <source>
        <strain evidence="1 2">OK806</strain>
    </source>
</reference>
<proteinExistence type="predicted"/>
<dbReference type="RefSeq" id="WP_244195435.1">
    <property type="nucleotide sequence ID" value="NZ_OCSU01000001.1"/>
</dbReference>
<protein>
    <recommendedName>
        <fullName evidence="3">HTH marR-type domain-containing protein</fullName>
    </recommendedName>
</protein>
<dbReference type="SUPFAM" id="SSF46785">
    <property type="entry name" value="Winged helix' DNA-binding domain"/>
    <property type="match status" value="1"/>
</dbReference>
<evidence type="ECO:0000313" key="2">
    <source>
        <dbReference type="Proteomes" id="UP000219522"/>
    </source>
</evidence>
<dbReference type="InterPro" id="IPR036388">
    <property type="entry name" value="WH-like_DNA-bd_sf"/>
</dbReference>
<evidence type="ECO:0000313" key="1">
    <source>
        <dbReference type="EMBL" id="SOE66805.1"/>
    </source>
</evidence>
<dbReference type="Proteomes" id="UP000219522">
    <property type="component" value="Unassembled WGS sequence"/>
</dbReference>
<evidence type="ECO:0008006" key="3">
    <source>
        <dbReference type="Google" id="ProtNLM"/>
    </source>
</evidence>
<comment type="caution">
    <text evidence="1">The sequence shown here is derived from an EMBL/GenBank/DDBJ whole genome shotgun (WGS) entry which is preliminary data.</text>
</comment>
<dbReference type="Gene3D" id="1.10.10.10">
    <property type="entry name" value="Winged helix-like DNA-binding domain superfamily/Winged helix DNA-binding domain"/>
    <property type="match status" value="1"/>
</dbReference>
<dbReference type="Pfam" id="PF25212">
    <property type="entry name" value="HVO_A0114"/>
    <property type="match status" value="1"/>
</dbReference>
<accession>A0A7Z7N2M7</accession>
<dbReference type="InterPro" id="IPR036390">
    <property type="entry name" value="WH_DNA-bd_sf"/>
</dbReference>